<dbReference type="EMBL" id="JBGBPQ010000024">
    <property type="protein sequence ID" value="KAL1499903.1"/>
    <property type="molecule type" value="Genomic_DNA"/>
</dbReference>
<keyword evidence="1" id="KW-0547">Nucleotide-binding</keyword>
<dbReference type="GO" id="GO:0005524">
    <property type="term" value="F:ATP binding"/>
    <property type="evidence" value="ECO:0007669"/>
    <property type="project" value="UniProtKB-KW"/>
</dbReference>
<evidence type="ECO:0000256" key="3">
    <source>
        <dbReference type="SAM" id="MobiDB-lite"/>
    </source>
</evidence>
<feature type="region of interest" description="Disordered" evidence="3">
    <location>
        <begin position="298"/>
        <end position="319"/>
    </location>
</feature>
<dbReference type="GO" id="GO:0016301">
    <property type="term" value="F:kinase activity"/>
    <property type="evidence" value="ECO:0007669"/>
    <property type="project" value="TreeGrafter"/>
</dbReference>
<comment type="caution">
    <text evidence="5">The sequence shown here is derived from an EMBL/GenBank/DDBJ whole genome shotgun (WGS) entry which is preliminary data.</text>
</comment>
<evidence type="ECO:0000256" key="2">
    <source>
        <dbReference type="ARBA" id="ARBA00022840"/>
    </source>
</evidence>
<dbReference type="InterPro" id="IPR052648">
    <property type="entry name" value="Ser-tRNA(Sec)_kinase"/>
</dbReference>
<keyword evidence="6" id="KW-1185">Reference proteome</keyword>
<dbReference type="AlphaFoldDB" id="A0AB34ILT2"/>
<dbReference type="GO" id="GO:0000049">
    <property type="term" value="F:tRNA binding"/>
    <property type="evidence" value="ECO:0007669"/>
    <property type="project" value="TreeGrafter"/>
</dbReference>
<dbReference type="PANTHER" id="PTHR20873">
    <property type="entry name" value="L-SERYL-TRNA(SEC) KINASE"/>
    <property type="match status" value="1"/>
</dbReference>
<accession>A0AB34ILT2</accession>
<gene>
    <name evidence="5" type="ORF">AB1Y20_012586</name>
</gene>
<dbReference type="SUPFAM" id="SSF52540">
    <property type="entry name" value="P-loop containing nucleoside triphosphate hydrolases"/>
    <property type="match status" value="1"/>
</dbReference>
<sequence>MGTVRGVLVLLCGLPAAGKSSLAAWVVAHARELARRLRRGVTVRHVSFDAVMAAVEAEAGAAEFDPALWHEARERVRRARTARWGRGAPRLEVVLLDDNMHYRSMRRAYYQLARRAALGLCTVCVPVDVELAVARDAARPAAARVGGATIRMMAAALEWPRPEVHSWERHAVTLADGWDASLLWDTLAAAASAPISSAEVDAAARAAAAAASATQTAESAPHQLDLRLRRLLAACLAALPPRRRAALAAALGEARREAIGACRVAVAAAADVAAVVDELEHSFQRSVALLIAKAGETEEEEAGARGGEEGSAGGGGEARGERCAWQYTLWCSVRSACGEASDSEGLCAESTRAPAAVHL</sequence>
<proteinExistence type="predicted"/>
<dbReference type="InterPro" id="IPR027417">
    <property type="entry name" value="P-loop_NTPase"/>
</dbReference>
<feature type="signal peptide" evidence="4">
    <location>
        <begin position="1"/>
        <end position="23"/>
    </location>
</feature>
<evidence type="ECO:0000313" key="6">
    <source>
        <dbReference type="Proteomes" id="UP001515480"/>
    </source>
</evidence>
<dbReference type="PANTHER" id="PTHR20873:SF0">
    <property type="entry name" value="L-SERYL-TRNA(SEC) KINASE"/>
    <property type="match status" value="1"/>
</dbReference>
<dbReference type="InterPro" id="IPR013641">
    <property type="entry name" value="KTI12/PSTK"/>
</dbReference>
<evidence type="ECO:0000313" key="5">
    <source>
        <dbReference type="EMBL" id="KAL1499903.1"/>
    </source>
</evidence>
<evidence type="ECO:0000256" key="1">
    <source>
        <dbReference type="ARBA" id="ARBA00022741"/>
    </source>
</evidence>
<keyword evidence="4" id="KW-0732">Signal</keyword>
<keyword evidence="2" id="KW-0067">ATP-binding</keyword>
<organism evidence="5 6">
    <name type="scientific">Prymnesium parvum</name>
    <name type="common">Toxic golden alga</name>
    <dbReference type="NCBI Taxonomy" id="97485"/>
    <lineage>
        <taxon>Eukaryota</taxon>
        <taxon>Haptista</taxon>
        <taxon>Haptophyta</taxon>
        <taxon>Prymnesiophyceae</taxon>
        <taxon>Prymnesiales</taxon>
        <taxon>Prymnesiaceae</taxon>
        <taxon>Prymnesium</taxon>
    </lineage>
</organism>
<dbReference type="Proteomes" id="UP001515480">
    <property type="component" value="Unassembled WGS sequence"/>
</dbReference>
<feature type="chain" id="PRO_5044308724" evidence="4">
    <location>
        <begin position="24"/>
        <end position="359"/>
    </location>
</feature>
<dbReference type="Gene3D" id="3.40.50.300">
    <property type="entry name" value="P-loop containing nucleotide triphosphate hydrolases"/>
    <property type="match status" value="1"/>
</dbReference>
<protein>
    <submittedName>
        <fullName evidence="5">Uncharacterized protein</fullName>
    </submittedName>
</protein>
<name>A0AB34ILT2_PRYPA</name>
<evidence type="ECO:0000256" key="4">
    <source>
        <dbReference type="SAM" id="SignalP"/>
    </source>
</evidence>
<dbReference type="Pfam" id="PF08433">
    <property type="entry name" value="KTI12"/>
    <property type="match status" value="1"/>
</dbReference>
<reference evidence="5 6" key="1">
    <citation type="journal article" date="2024" name="Science">
        <title>Giant polyketide synthase enzymes in the biosynthesis of giant marine polyether toxins.</title>
        <authorList>
            <person name="Fallon T.R."/>
            <person name="Shende V.V."/>
            <person name="Wierzbicki I.H."/>
            <person name="Pendleton A.L."/>
            <person name="Watervoot N.F."/>
            <person name="Auber R.P."/>
            <person name="Gonzalez D.J."/>
            <person name="Wisecaver J.H."/>
            <person name="Moore B.S."/>
        </authorList>
    </citation>
    <scope>NUCLEOTIDE SEQUENCE [LARGE SCALE GENOMIC DNA]</scope>
    <source>
        <strain evidence="5 6">12B1</strain>
    </source>
</reference>